<protein>
    <submittedName>
        <fullName evidence="2">Uncharacterized protein</fullName>
    </submittedName>
</protein>
<feature type="region of interest" description="Disordered" evidence="1">
    <location>
        <begin position="53"/>
        <end position="83"/>
    </location>
</feature>
<feature type="compositionally biased region" description="Basic and acidic residues" evidence="1">
    <location>
        <begin position="1"/>
        <end position="15"/>
    </location>
</feature>
<proteinExistence type="predicted"/>
<evidence type="ECO:0000256" key="1">
    <source>
        <dbReference type="SAM" id="MobiDB-lite"/>
    </source>
</evidence>
<accession>A0A0J8R5Y2</accession>
<organism evidence="2 3">
    <name type="scientific">Coccidioides immitis RMSCC 3703</name>
    <dbReference type="NCBI Taxonomy" id="454286"/>
    <lineage>
        <taxon>Eukaryota</taxon>
        <taxon>Fungi</taxon>
        <taxon>Dikarya</taxon>
        <taxon>Ascomycota</taxon>
        <taxon>Pezizomycotina</taxon>
        <taxon>Eurotiomycetes</taxon>
        <taxon>Eurotiomycetidae</taxon>
        <taxon>Onygenales</taxon>
        <taxon>Onygenaceae</taxon>
        <taxon>Coccidioides</taxon>
    </lineage>
</organism>
<dbReference type="STRING" id="454286.A0A0J8R5Y2"/>
<evidence type="ECO:0000313" key="2">
    <source>
        <dbReference type="EMBL" id="KMU79113.1"/>
    </source>
</evidence>
<feature type="region of interest" description="Disordered" evidence="1">
    <location>
        <begin position="1"/>
        <end position="33"/>
    </location>
</feature>
<dbReference type="Proteomes" id="UP000054559">
    <property type="component" value="Unassembled WGS sequence"/>
</dbReference>
<gene>
    <name evidence="2" type="ORF">CISG_07279</name>
</gene>
<name>A0A0J8R5Y2_COCIT</name>
<dbReference type="EMBL" id="DS268170">
    <property type="protein sequence ID" value="KMU79113.1"/>
    <property type="molecule type" value="Genomic_DNA"/>
</dbReference>
<sequence>MNCPSRTEHDPDRPDWNQNPPVLSPDLTARQDLNGRINATQFRELSSHFSSLGFAAGADEGPEKGLDVPPGSKHRPPFADAKLPRDYYEGGDVKFLGGTWLAMVAASGENKKNGV</sequence>
<evidence type="ECO:0000313" key="3">
    <source>
        <dbReference type="Proteomes" id="UP000054559"/>
    </source>
</evidence>
<reference evidence="3" key="1">
    <citation type="journal article" date="2010" name="Genome Res.">
        <title>Population genomic sequencing of Coccidioides fungi reveals recent hybridization and transposon control.</title>
        <authorList>
            <person name="Neafsey D.E."/>
            <person name="Barker B.M."/>
            <person name="Sharpton T.J."/>
            <person name="Stajich J.E."/>
            <person name="Park D.J."/>
            <person name="Whiston E."/>
            <person name="Hung C.-Y."/>
            <person name="McMahan C."/>
            <person name="White J."/>
            <person name="Sykes S."/>
            <person name="Heiman D."/>
            <person name="Young S."/>
            <person name="Zeng Q."/>
            <person name="Abouelleil A."/>
            <person name="Aftuck L."/>
            <person name="Bessette D."/>
            <person name="Brown A."/>
            <person name="FitzGerald M."/>
            <person name="Lui A."/>
            <person name="Macdonald J.P."/>
            <person name="Priest M."/>
            <person name="Orbach M.J."/>
            <person name="Galgiani J.N."/>
            <person name="Kirkland T.N."/>
            <person name="Cole G.T."/>
            <person name="Birren B.W."/>
            <person name="Henn M.R."/>
            <person name="Taylor J.W."/>
            <person name="Rounsley S.D."/>
        </authorList>
    </citation>
    <scope>NUCLEOTIDE SEQUENCE [LARGE SCALE GENOMIC DNA]</scope>
    <source>
        <strain evidence="3">RMSCC 3703</strain>
    </source>
</reference>
<dbReference type="AlphaFoldDB" id="A0A0J8R5Y2"/>